<evidence type="ECO:0000313" key="1">
    <source>
        <dbReference type="EMBL" id="KAI4463968.1"/>
    </source>
</evidence>
<keyword evidence="1" id="KW-0407">Ion channel</keyword>
<dbReference type="EMBL" id="CM043018">
    <property type="protein sequence ID" value="KAI4463968.1"/>
    <property type="molecule type" value="Genomic_DNA"/>
</dbReference>
<reference evidence="1" key="1">
    <citation type="submission" date="2022-04" db="EMBL/GenBank/DDBJ databases">
        <title>Chromosome-scale genome assembly of Holotrichia oblita Faldermann.</title>
        <authorList>
            <person name="Rongchong L."/>
        </authorList>
    </citation>
    <scope>NUCLEOTIDE SEQUENCE</scope>
    <source>
        <strain evidence="1">81SQS9</strain>
    </source>
</reference>
<sequence length="575" mass="66960">MNEVLSEDITLPNLNPLIKEYENLVGTLQEQLEYCKIEQSHLRNESVILIQENKSLASYIKTHLHNQEDAPPKNKFNDNDIVENLKSQIHLLMKEKESTTELWKNSLETIDHLEDELRLYEGRSHGYVSKTDVRKMKDDYQKRIKELEIELMQVKVSLLESQKSTKSIIDLKTNELKQLNESHQETSKAVQNLQDKIEGLQQENQNLQAERDKLRSSLQEKNKLISSLRGKEKESQLKVSEAIQVVEAALFEKDAALYREKQAKDEVLQLTKALSDSIEEANKKVQSELETAKKQYSEKLQKLKTDMKNLSEFLKQKDLELEKEKNTSKVLEERLDIIQKGNLTIETSSTSKLLMLEKNLESTFQNLLLSEKKNIQLEAENKSIKDDLEQMANMYNRDIKTRESEKVVLENKISALQNDLDVSNSSLVHVATKMEEVNSKLLLIETDLKKQLHLKDVKNEKILSNKIKEIEIANAKLNKGVKKRLEDQIQFNKKWKVTMNDIIQKLEKRVNDLKQESHSLRQSKKELRQKLREAEEQLNEYKERLKSLCLDVTKVANFSKEHFTATETNPTDVTR</sequence>
<keyword evidence="1" id="KW-0406">Ion transport</keyword>
<evidence type="ECO:0000313" key="2">
    <source>
        <dbReference type="Proteomes" id="UP001056778"/>
    </source>
</evidence>
<proteinExistence type="predicted"/>
<accession>A0ACB9TB13</accession>
<gene>
    <name evidence="1" type="ORF">MML48_4g00011988</name>
</gene>
<dbReference type="Proteomes" id="UP001056778">
    <property type="component" value="Chromosome 4"/>
</dbReference>
<name>A0ACB9TB13_HOLOL</name>
<organism evidence="1 2">
    <name type="scientific">Holotrichia oblita</name>
    <name type="common">Chafer beetle</name>
    <dbReference type="NCBI Taxonomy" id="644536"/>
    <lineage>
        <taxon>Eukaryota</taxon>
        <taxon>Metazoa</taxon>
        <taxon>Ecdysozoa</taxon>
        <taxon>Arthropoda</taxon>
        <taxon>Hexapoda</taxon>
        <taxon>Insecta</taxon>
        <taxon>Pterygota</taxon>
        <taxon>Neoptera</taxon>
        <taxon>Endopterygota</taxon>
        <taxon>Coleoptera</taxon>
        <taxon>Polyphaga</taxon>
        <taxon>Scarabaeiformia</taxon>
        <taxon>Scarabaeidae</taxon>
        <taxon>Melolonthinae</taxon>
        <taxon>Holotrichia</taxon>
    </lineage>
</organism>
<comment type="caution">
    <text evidence="1">The sequence shown here is derived from an EMBL/GenBank/DDBJ whole genome shotgun (WGS) entry which is preliminary data.</text>
</comment>
<keyword evidence="2" id="KW-1185">Reference proteome</keyword>
<keyword evidence="1" id="KW-0813">Transport</keyword>
<protein>
    <submittedName>
        <fullName evidence="1">Sodium channel and clathrin linker 1</fullName>
    </submittedName>
</protein>